<keyword evidence="2" id="KW-1185">Reference proteome</keyword>
<dbReference type="Proteomes" id="UP001138500">
    <property type="component" value="Unassembled WGS sequence"/>
</dbReference>
<dbReference type="PROSITE" id="PS00012">
    <property type="entry name" value="PHOSPHOPANTETHEINE"/>
    <property type="match status" value="1"/>
</dbReference>
<organism evidence="1 2">
    <name type="scientific">Teratosphaeria destructans</name>
    <dbReference type="NCBI Taxonomy" id="418781"/>
    <lineage>
        <taxon>Eukaryota</taxon>
        <taxon>Fungi</taxon>
        <taxon>Dikarya</taxon>
        <taxon>Ascomycota</taxon>
        <taxon>Pezizomycotina</taxon>
        <taxon>Dothideomycetes</taxon>
        <taxon>Dothideomycetidae</taxon>
        <taxon>Mycosphaerellales</taxon>
        <taxon>Teratosphaeriaceae</taxon>
        <taxon>Teratosphaeria</taxon>
    </lineage>
</organism>
<dbReference type="AlphaFoldDB" id="A0A9W7SJP6"/>
<name>A0A9W7SJP6_9PEZI</name>
<gene>
    <name evidence="1" type="ORF">Tdes44962_MAKER05582</name>
</gene>
<comment type="caution">
    <text evidence="1">The sequence shown here is derived from an EMBL/GenBank/DDBJ whole genome shotgun (WGS) entry which is preliminary data.</text>
</comment>
<reference evidence="1 2" key="1">
    <citation type="journal article" date="2018" name="IMA Fungus">
        <title>IMA Genome-F 10: Nine draft genome sequences of Claviceps purpurea s.lat., including C. arundinis, C. humidiphila, and C. cf. spartinae, pseudomolecules for the pitch canker pathogen Fusarium circinatum, draft genome of Davidsoniella eucalypti, Grosmannia galeiformis, Quambalaria eucalypti, and Teratosphaeria destructans.</title>
        <authorList>
            <person name="Wingfield B.D."/>
            <person name="Liu M."/>
            <person name="Nguyen H.D."/>
            <person name="Lane F.A."/>
            <person name="Morgan S.W."/>
            <person name="De Vos L."/>
            <person name="Wilken P.M."/>
            <person name="Duong T.A."/>
            <person name="Aylward J."/>
            <person name="Coetzee M.P."/>
            <person name="Dadej K."/>
            <person name="De Beer Z.W."/>
            <person name="Findlay W."/>
            <person name="Havenga M."/>
            <person name="Kolarik M."/>
            <person name="Menzies J.G."/>
            <person name="Naidoo K."/>
            <person name="Pochopski O."/>
            <person name="Shoukouhi P."/>
            <person name="Santana Q.C."/>
            <person name="Seifert K.A."/>
            <person name="Soal N."/>
            <person name="Steenkamp E.T."/>
            <person name="Tatham C.T."/>
            <person name="van der Nest M.A."/>
            <person name="Wingfield M.J."/>
        </authorList>
    </citation>
    <scope>NUCLEOTIDE SEQUENCE [LARGE SCALE GENOMIC DNA]</scope>
    <source>
        <strain evidence="1">CMW44962</strain>
    </source>
</reference>
<evidence type="ECO:0000313" key="2">
    <source>
        <dbReference type="Proteomes" id="UP001138500"/>
    </source>
</evidence>
<dbReference type="Gene3D" id="1.10.1200.10">
    <property type="entry name" value="ACP-like"/>
    <property type="match status" value="1"/>
</dbReference>
<dbReference type="SUPFAM" id="SSF47336">
    <property type="entry name" value="ACP-like"/>
    <property type="match status" value="1"/>
</dbReference>
<dbReference type="InterPro" id="IPR036736">
    <property type="entry name" value="ACP-like_sf"/>
</dbReference>
<dbReference type="InterPro" id="IPR006162">
    <property type="entry name" value="Ppantetheine_attach_site"/>
</dbReference>
<accession>A0A9W7SJP6</accession>
<evidence type="ECO:0000313" key="1">
    <source>
        <dbReference type="EMBL" id="KAH9817004.1"/>
    </source>
</evidence>
<protein>
    <submittedName>
        <fullName evidence="1">Polyketide synthase</fullName>
    </submittedName>
</protein>
<sequence>MVPSAEFDLRNPPSAYGLDSSVVVELRNWLFARLQADLSIPKVLQSASPLVLADRTAARSKLMPKADLVKEVQMAV</sequence>
<proteinExistence type="predicted"/>
<reference evidence="1 2" key="2">
    <citation type="journal article" date="2021" name="Curr. Genet.">
        <title>Genetic response to nitrogen starvation in the aggressive Eucalyptus foliar pathogen Teratosphaeria destructans.</title>
        <authorList>
            <person name="Havenga M."/>
            <person name="Wingfield B.D."/>
            <person name="Wingfield M.J."/>
            <person name="Dreyer L.L."/>
            <person name="Roets F."/>
            <person name="Aylward J."/>
        </authorList>
    </citation>
    <scope>NUCLEOTIDE SEQUENCE [LARGE SCALE GENOMIC DNA]</scope>
    <source>
        <strain evidence="1">CMW44962</strain>
    </source>
</reference>
<dbReference type="OrthoDB" id="329835at2759"/>
<dbReference type="EMBL" id="RIBY02002400">
    <property type="protein sequence ID" value="KAH9817004.1"/>
    <property type="molecule type" value="Genomic_DNA"/>
</dbReference>